<dbReference type="PATRIC" id="fig|1618405.3.peg.907"/>
<dbReference type="Pfam" id="PF13175">
    <property type="entry name" value="AAA_15"/>
    <property type="match status" value="1"/>
</dbReference>
<proteinExistence type="predicted"/>
<accession>A0A0G0R8U1</accession>
<dbReference type="InterPro" id="IPR041685">
    <property type="entry name" value="AAA_GajA/Old/RecF-like"/>
</dbReference>
<dbReference type="EMBL" id="LBYI01000035">
    <property type="protein sequence ID" value="KKR48818.1"/>
    <property type="molecule type" value="Genomic_DNA"/>
</dbReference>
<organism evidence="2 3">
    <name type="scientific">Candidatus Curtissbacteria bacterium GW2011_GWA1_40_16</name>
    <dbReference type="NCBI Taxonomy" id="1618405"/>
    <lineage>
        <taxon>Bacteria</taxon>
        <taxon>Candidatus Curtissiibacteriota</taxon>
    </lineage>
</organism>
<dbReference type="SUPFAM" id="SSF52540">
    <property type="entry name" value="P-loop containing nucleoside triphosphate hydrolases"/>
    <property type="match status" value="1"/>
</dbReference>
<name>A0A0G0R8U1_9BACT</name>
<evidence type="ECO:0000313" key="2">
    <source>
        <dbReference type="EMBL" id="KKR48818.1"/>
    </source>
</evidence>
<dbReference type="Gene3D" id="3.40.50.300">
    <property type="entry name" value="P-loop containing nucleotide triphosphate hydrolases"/>
    <property type="match status" value="1"/>
</dbReference>
<dbReference type="InterPro" id="IPR051396">
    <property type="entry name" value="Bact_Antivir_Def_Nuclease"/>
</dbReference>
<evidence type="ECO:0000259" key="1">
    <source>
        <dbReference type="Pfam" id="PF13175"/>
    </source>
</evidence>
<reference evidence="2 3" key="1">
    <citation type="journal article" date="2015" name="Nature">
        <title>rRNA introns, odd ribosomes, and small enigmatic genomes across a large radiation of phyla.</title>
        <authorList>
            <person name="Brown C.T."/>
            <person name="Hug L.A."/>
            <person name="Thomas B.C."/>
            <person name="Sharon I."/>
            <person name="Castelle C.J."/>
            <person name="Singh A."/>
            <person name="Wilkins M.J."/>
            <person name="Williams K.H."/>
            <person name="Banfield J.F."/>
        </authorList>
    </citation>
    <scope>NUCLEOTIDE SEQUENCE [LARGE SCALE GENOMIC DNA]</scope>
</reference>
<dbReference type="InterPro" id="IPR027417">
    <property type="entry name" value="P-loop_NTPase"/>
</dbReference>
<sequence>MIYKSFKVKNFKGIDEVIIDFSNSRIITLVGLNESGKTSIMEGVHLFYQMVKGEQLTTERLNEFRPKGIAFSGVVEISGSLLLEDGDKKKIEHYWKNILHKRNSLEFPTEFNYNYKFVFELHNHKNTEQTCTFAVKTKNSKRELSETDKTSWQSLINYIKSDIVPEILYYDDFIFLIPERICFAKTGTPETEEITDKNNKIWQSVVSDILKSVNDRLLFQNHVVDNWEKDKDTASNSLAQMEKVLNEKITSRWGDLFGENKINFKEIKLFPEYAADKLYITFKISTESKKEFLVKERSKGFKWFFSFLLFTEFRKKRTPNILFLLDEPASNLHSSAQAKILEALFELSKDSLVIYSTHSHHLIKPDWLGGAYVCINESLSNEVLAGGLNLEEGAKITAMKYYTYVGKGLGSDNVSYFQPILDRLDYKPSIVEPTPDIIILEGKNDWYTFNYFEKIILKRKKKLNFYPGAGRDKLYDIIRLYLSWGKDFVVLLDGDDGVKSQKRYINEFGDYIKDRIFTLKDIFSKPHTTEKLIGVMDQRNLYDSVFGNGSYDECKKKYPKKVKENLNNAINQLQLQKREVKLNKTTKDNFSKTFNFLQEKLVNLKKSDIV</sequence>
<dbReference type="PANTHER" id="PTHR43581">
    <property type="entry name" value="ATP/GTP PHOSPHATASE"/>
    <property type="match status" value="1"/>
</dbReference>
<dbReference type="Proteomes" id="UP000034531">
    <property type="component" value="Unassembled WGS sequence"/>
</dbReference>
<dbReference type="PANTHER" id="PTHR43581:SF2">
    <property type="entry name" value="EXCINUCLEASE ATPASE SUBUNIT"/>
    <property type="match status" value="1"/>
</dbReference>
<comment type="caution">
    <text evidence="2">The sequence shown here is derived from an EMBL/GenBank/DDBJ whole genome shotgun (WGS) entry which is preliminary data.</text>
</comment>
<evidence type="ECO:0000313" key="3">
    <source>
        <dbReference type="Proteomes" id="UP000034531"/>
    </source>
</evidence>
<protein>
    <recommendedName>
        <fullName evidence="1">Endonuclease GajA/Old nuclease/RecF-like AAA domain-containing protein</fullName>
    </recommendedName>
</protein>
<gene>
    <name evidence="2" type="ORF">UT84_C0035G0009</name>
</gene>
<feature type="domain" description="Endonuclease GajA/Old nuclease/RecF-like AAA" evidence="1">
    <location>
        <begin position="1"/>
        <end position="363"/>
    </location>
</feature>
<dbReference type="AlphaFoldDB" id="A0A0G0R8U1"/>